<dbReference type="Pfam" id="PF00041">
    <property type="entry name" value="fn3"/>
    <property type="match status" value="15"/>
</dbReference>
<feature type="domain" description="Fibronectin type-III" evidence="11">
    <location>
        <begin position="981"/>
        <end position="1067"/>
    </location>
</feature>
<dbReference type="InterPro" id="IPR000083">
    <property type="entry name" value="Fibronectin_type1"/>
</dbReference>
<dbReference type="GO" id="GO:0007399">
    <property type="term" value="P:nervous system development"/>
    <property type="evidence" value="ECO:0007669"/>
    <property type="project" value="TreeGrafter"/>
</dbReference>
<feature type="domain" description="Fibronectin type-III" evidence="11">
    <location>
        <begin position="1526"/>
        <end position="1616"/>
    </location>
</feature>
<sequence length="2224" mass="243294">MSGRSSSTIAGVLVALCIGSAVNSMPQGTHDNQQHYRAASVSSDGCIENGQRYNVNDQWERLFVGNVLICTCHGVAGIKCRSKPEEERCYDKVGQKFYKVGETFESPKDGMIWDCTCIGSGKGRISCTIANRCHDDGASYKIGDTWRRPHEGGYMLECVCLGNGKGEWTCKPVAERCVDQSVGKSYVVGEMWEKQYQGWMIIDCTCLGEGNGLITCTSRNRCNDQDTRTSYRIGETWTKTDSRGHQLQCLCTGNGRGEMKCERHASLHTTGLVYHPVTVPELLLEGPCKTDSGLTYFNGQRWIKTQGDKKMICTCMGNGVSCDQWDGPAPVYGGNSGGLPCVFPFVHKGKTYHSCISEGRSDGQLWCSTSSDFDKDQKYSFCTERNVVVMTRGGNSNGALCQFPFLFNGKNYTDCTSEARRDGMKWCGTTTNYDEDHRYGFCPMTANEEVCTTTAGLMYRVGDQWDKRHEVLGHMMRCTCVGNGRGEWNCVAYSQLKEHCLVDGVTYEVNQTFTKEHDEGYMMNCTCFGQGRGRWKCDAIDHCQDPETRTNYQVGESWDKVIQGVMYKCICYGNGVAEHGCEPQLSYPGGHHPVQVIIAESGQQNSHPVQWNTPSSAHVTQYILKWRVKGTVTPWREVIIPGHLNSYTISGLKPGITYEGQLISVLRFGHREITRFDFTTTYGSLIPSYGETTPLPPVVEISESVTEITSNSFVVSWVSASDTVSGFRVEYELIEQGQATGQPFVLDLPRSTTSVNINELLPGRKYNVNVYEVTDGEEVNLILSTSQTTAPDAPKEHEVEEVGDTSIEISWERPLAPITGYRVVYVPSEEGESTELNLPDTATSVSLGDLLPGISYNISIYAVEDSLESEPIFVQVKTTGEPLPVASPSDLQFFEVSDRKIVLTWSSPAAGSVSGYRVTVLPVDDSGTPQSEMTLPVHQNSYVEVTHLNPGTLYRFSVFTIYNGKESLPLVGEHATNPDAPTDIHFANVTEDSAVVQWYAPRARITGYRLFLNFGGSNPKQLRLPAHLTRYTLLNLQPDMQYNVTLHSQQGNALSVGETATFTTNLPMGNAPEFNTDVTDTSIVISWSPVPRVGYKLSVRPSLGGEAPRDVISESGSIYISGLTPGVEYTYSVQTVFDGQEQGTPVTRQVVTPLPPPTDLNLESNPDNSDITVQWNGPNTPDITGFRVTCAPTSGQQGNSLEEFVHAGKNSCTLENLSPGVQYNVSVVTVKDDMESTPVSTVITPAVPAPTDLNFGEVGPDSIEVTWVAPQVPNASDINSFIVRYHPLDDNVKIRESSVGGDTNRLVLRNLLPNTEYLVSVVCVYEQRESSPVVGFKRTALDSPVGLRFSEIMTNSFTIHWQAPQSRITGYRLRYQMVSGGRAKDERLPPSRNHFTMTGLVPDTDYLVNIYAVSGLQESLPLSGTQKTISDAPTDLEVLDSTPTSITVRWVAPPVTVRYYRITHGESGGHTKEFTVSGSKSTATISDLMPGTDYTITVYAVTGRGDSPASSIPIYVTHRTGTSVDSPSEMEVTNVNDNSITVGWTPAQGPIKGYRVTGVPRNGQGLSYTEVVAPDQTEFTFSGLMPTAEYIFTVNALGQDGQSSPLVVNAVTTISSPTNLEFSNVSPTSFTMRWSAPGQGNLITGLSGLTGYRVVVNPKKNSGPTKEINLAPDATQAIISGLMIATTYEVSVYALKNSLTSRPVQGEVTTLENISPPRRVRISEVKDSSITLTWRTKVDTISGFLIEATPVTPSPSHTAIQRTIGLEPGTTYKVNLYTLKGNGRSIPFTLTATTVIPPTNIRFTSLNPTSISFMWEPSHSPRITGYYVTYEEAGGLPRELSPRPHAGQSFATINDLKPGTEYVIKIVALQNALRSTPLVGKARTRNFDSNHVHLAGTSGQSQPGQHGQHIYTEYQNLGPNVGLPSPYGGPREGQRPTLKEPLIYIPVAGPDGNRVPLVKVSDTSLPGLAFGFPDNETDLPQEAKTITTISWQPVPETTEYEVSCNPVTDLEEGGLQMRLPGSSNSATLIGLTSGASYNVVVAAVTDGGKQTVLDDVVTVGNAVPGDIPATTDGNICYDTFTHTYHEVGSEWERMSETGFKLWCRCLGLGSGHFRCDSSKWCHDNGSNYRIGEKWDRRAENGHMMSCTCLGNGKGEFKCDPHESTCFDDGKMYQVGNQWQKEYMGAICTCTCYGGQQVTYSSKNIQCPIECLNPELLADAQSPLE</sequence>
<evidence type="ECO:0000259" key="11">
    <source>
        <dbReference type="PROSITE" id="PS50853"/>
    </source>
</evidence>
<feature type="domain" description="Fibronectin type-III" evidence="11">
    <location>
        <begin position="790"/>
        <end position="882"/>
    </location>
</feature>
<evidence type="ECO:0000256" key="2">
    <source>
        <dbReference type="ARBA" id="ARBA00022486"/>
    </source>
</evidence>
<dbReference type="FunFam" id="2.60.40.10:FF:000227">
    <property type="entry name" value="Fibronectin isoform X1"/>
    <property type="match status" value="2"/>
</dbReference>
<feature type="domain" description="Fibronectin type-III" evidence="11">
    <location>
        <begin position="697"/>
        <end position="789"/>
    </location>
</feature>
<proteinExistence type="predicted"/>
<keyword evidence="3" id="KW-0358">Heparin-binding</keyword>
<feature type="domain" description="Fibronectin type-III" evidence="11">
    <location>
        <begin position="1797"/>
        <end position="1890"/>
    </location>
</feature>
<dbReference type="PANTHER" id="PTHR46708:SF8">
    <property type="entry name" value="FIBRONECTIN"/>
    <property type="match status" value="1"/>
</dbReference>
<dbReference type="SUPFAM" id="SSF57440">
    <property type="entry name" value="Kringle-like"/>
    <property type="match status" value="2"/>
</dbReference>
<dbReference type="FunFam" id="2.10.10.10:FF:000001">
    <property type="entry name" value="Fibronectin 1a isoform 1"/>
    <property type="match status" value="2"/>
</dbReference>
<evidence type="ECO:0000256" key="8">
    <source>
        <dbReference type="ARBA" id="ARBA00023180"/>
    </source>
</evidence>
<keyword evidence="2" id="KW-0011">Acute phase</keyword>
<feature type="chain" id="PRO_5018777885" description="Fibronectin" evidence="10">
    <location>
        <begin position="25"/>
        <end position="2224"/>
    </location>
</feature>
<feature type="domain" description="Fibronectin type-III" evidence="11">
    <location>
        <begin position="1344"/>
        <end position="1431"/>
    </location>
</feature>
<evidence type="ECO:0000259" key="13">
    <source>
        <dbReference type="PROSITE" id="PS51092"/>
    </source>
</evidence>
<dbReference type="GO" id="GO:0006953">
    <property type="term" value="P:acute-phase response"/>
    <property type="evidence" value="ECO:0007669"/>
    <property type="project" value="UniProtKB-KW"/>
</dbReference>
<evidence type="ECO:0000256" key="3">
    <source>
        <dbReference type="ARBA" id="ARBA00022674"/>
    </source>
</evidence>
<evidence type="ECO:0000313" key="15">
    <source>
        <dbReference type="Proteomes" id="UP000265000"/>
    </source>
</evidence>
<keyword evidence="4" id="KW-0677">Repeat</keyword>
<dbReference type="Pfam" id="PF00040">
    <property type="entry name" value="fn2"/>
    <property type="match status" value="2"/>
</dbReference>
<feature type="domain" description="Fibronectin type-III" evidence="11">
    <location>
        <begin position="592"/>
        <end position="684"/>
    </location>
</feature>
<dbReference type="InterPro" id="IPR003961">
    <property type="entry name" value="FN3_dom"/>
</dbReference>
<dbReference type="GO" id="GO:0005201">
    <property type="term" value="F:extracellular matrix structural constituent"/>
    <property type="evidence" value="ECO:0007669"/>
    <property type="project" value="TreeGrafter"/>
</dbReference>
<keyword evidence="10" id="KW-0732">Signal</keyword>
<feature type="domain" description="Fibronectin type-II" evidence="13">
    <location>
        <begin position="396"/>
        <end position="444"/>
    </location>
</feature>
<dbReference type="SMART" id="SM00058">
    <property type="entry name" value="FN1"/>
    <property type="match status" value="12"/>
</dbReference>
<feature type="signal peptide" evidence="10">
    <location>
        <begin position="1"/>
        <end position="24"/>
    </location>
</feature>
<feature type="domain" description="Fibronectin type-I" evidence="12">
    <location>
        <begin position="541"/>
        <end position="584"/>
    </location>
</feature>
<feature type="domain" description="Fibronectin type-III" evidence="11">
    <location>
        <begin position="1432"/>
        <end position="1520"/>
    </location>
</feature>
<feature type="domain" description="Fibronectin type-III" evidence="11">
    <location>
        <begin position="1617"/>
        <end position="1717"/>
    </location>
</feature>
<feature type="domain" description="Fibronectin type-III" evidence="11">
    <location>
        <begin position="887"/>
        <end position="980"/>
    </location>
</feature>
<feature type="domain" description="Fibronectin type-I" evidence="12">
    <location>
        <begin position="131"/>
        <end position="173"/>
    </location>
</feature>
<dbReference type="InterPro" id="IPR036116">
    <property type="entry name" value="FN3_sf"/>
</dbReference>
<keyword evidence="6" id="KW-0133">Cell shape</keyword>
<feature type="disulfide bond" evidence="9">
    <location>
        <begin position="415"/>
        <end position="442"/>
    </location>
</feature>
<dbReference type="PANTHER" id="PTHR46708">
    <property type="entry name" value="TENASCIN"/>
    <property type="match status" value="1"/>
</dbReference>
<dbReference type="GeneTree" id="ENSGT00940000155126"/>
<accession>A0A3Q2NVK9</accession>
<evidence type="ECO:0000256" key="4">
    <source>
        <dbReference type="ARBA" id="ARBA00022737"/>
    </source>
</evidence>
<dbReference type="PROSITE" id="PS50853">
    <property type="entry name" value="FN3"/>
    <property type="match status" value="14"/>
</dbReference>
<feature type="domain" description="Fibronectin type-III" evidence="11">
    <location>
        <begin position="1156"/>
        <end position="1247"/>
    </location>
</feature>
<dbReference type="Gene3D" id="2.10.10.10">
    <property type="entry name" value="Fibronectin, type II, collagen-binding"/>
    <property type="match status" value="2"/>
</dbReference>
<dbReference type="PROSITE" id="PS51092">
    <property type="entry name" value="FN2_2"/>
    <property type="match status" value="2"/>
</dbReference>
<protein>
    <recommendedName>
        <fullName evidence="1">Fibronectin</fullName>
    </recommendedName>
</protein>
<dbReference type="InterPro" id="IPR036943">
    <property type="entry name" value="FN_type2_sf"/>
</dbReference>
<feature type="disulfide bond" evidence="9">
    <location>
        <begin position="341"/>
        <end position="367"/>
    </location>
</feature>
<evidence type="ECO:0000256" key="9">
    <source>
        <dbReference type="PROSITE-ProRule" id="PRU00479"/>
    </source>
</evidence>
<feature type="domain" description="Fibronectin type-III" evidence="11">
    <location>
        <begin position="1972"/>
        <end position="2065"/>
    </location>
</feature>
<dbReference type="Pfam" id="PF00039">
    <property type="entry name" value="fn1"/>
    <property type="match status" value="10"/>
</dbReference>
<dbReference type="CDD" id="cd00061">
    <property type="entry name" value="FN1"/>
    <property type="match status" value="11"/>
</dbReference>
<dbReference type="GO" id="GO:0007507">
    <property type="term" value="P:heart development"/>
    <property type="evidence" value="ECO:0007669"/>
    <property type="project" value="TreeGrafter"/>
</dbReference>
<dbReference type="InterPro" id="IPR050991">
    <property type="entry name" value="ECM_Regulatory_Proteins"/>
</dbReference>
<dbReference type="CDD" id="cd00063">
    <property type="entry name" value="FN3"/>
    <property type="match status" value="15"/>
</dbReference>
<dbReference type="Gene3D" id="2.10.70.10">
    <property type="entry name" value="Complement Module, domain 1"/>
    <property type="match status" value="12"/>
</dbReference>
<dbReference type="GO" id="GO:0005178">
    <property type="term" value="F:integrin binding"/>
    <property type="evidence" value="ECO:0007669"/>
    <property type="project" value="TreeGrafter"/>
</dbReference>
<feature type="domain" description="Fibronectin type-I" evidence="12">
    <location>
        <begin position="498"/>
        <end position="540"/>
    </location>
</feature>
<keyword evidence="5" id="KW-0130">Cell adhesion</keyword>
<feature type="domain" description="Fibronectin type-III" evidence="11">
    <location>
        <begin position="1068"/>
        <end position="1155"/>
    </location>
</feature>
<keyword evidence="8" id="KW-0325">Glycoprotein</keyword>
<dbReference type="Proteomes" id="UP000265000">
    <property type="component" value="Unplaced"/>
</dbReference>
<dbReference type="GO" id="GO:0005615">
    <property type="term" value="C:extracellular space"/>
    <property type="evidence" value="ECO:0007669"/>
    <property type="project" value="UniProtKB-ARBA"/>
</dbReference>
<feature type="domain" description="Fibronectin type-III" evidence="11">
    <location>
        <begin position="1249"/>
        <end position="1343"/>
    </location>
</feature>
<dbReference type="InterPro" id="IPR013783">
    <property type="entry name" value="Ig-like_fold"/>
</dbReference>
<dbReference type="GO" id="GO:0043394">
    <property type="term" value="F:proteoglycan binding"/>
    <property type="evidence" value="ECO:0007669"/>
    <property type="project" value="TreeGrafter"/>
</dbReference>
<reference evidence="14" key="1">
    <citation type="submission" date="2025-08" db="UniProtKB">
        <authorList>
            <consortium name="Ensembl"/>
        </authorList>
    </citation>
    <scope>IDENTIFICATION</scope>
</reference>
<dbReference type="SUPFAM" id="SSF57603">
    <property type="entry name" value="FnI-like domain"/>
    <property type="match status" value="12"/>
</dbReference>
<feature type="domain" description="Fibronectin type-I" evidence="12">
    <location>
        <begin position="175"/>
        <end position="219"/>
    </location>
</feature>
<dbReference type="CDD" id="cd00062">
    <property type="entry name" value="FN2"/>
    <property type="match status" value="2"/>
</dbReference>
<dbReference type="Gene3D" id="2.60.40.10">
    <property type="entry name" value="Immunoglobulins"/>
    <property type="match status" value="15"/>
</dbReference>
<dbReference type="GO" id="GO:0007044">
    <property type="term" value="P:cell-substrate junction assembly"/>
    <property type="evidence" value="ECO:0007669"/>
    <property type="project" value="TreeGrafter"/>
</dbReference>
<keyword evidence="7 9" id="KW-1015">Disulfide bond</keyword>
<feature type="domain" description="Fibronectin type-I" evidence="12">
    <location>
        <begin position="2074"/>
        <end position="2118"/>
    </location>
</feature>
<dbReference type="GO" id="GO:0008201">
    <property type="term" value="F:heparin binding"/>
    <property type="evidence" value="ECO:0007669"/>
    <property type="project" value="UniProtKB-KW"/>
</dbReference>
<feature type="disulfide bond" evidence="9">
    <location>
        <begin position="355"/>
        <end position="382"/>
    </location>
</feature>
<evidence type="ECO:0000256" key="1">
    <source>
        <dbReference type="ARBA" id="ARBA00020368"/>
    </source>
</evidence>
<dbReference type="PROSITE" id="PS00023">
    <property type="entry name" value="FN2_1"/>
    <property type="match status" value="1"/>
</dbReference>
<dbReference type="Ensembl" id="ENSFHET00000010571.1">
    <property type="protein sequence ID" value="ENSFHEP00000003429.1"/>
    <property type="gene ID" value="ENSFHEG00000008680.1"/>
</dbReference>
<keyword evidence="15" id="KW-1185">Reference proteome</keyword>
<evidence type="ECO:0000256" key="10">
    <source>
        <dbReference type="SAM" id="SignalP"/>
    </source>
</evidence>
<dbReference type="SMART" id="SM00060">
    <property type="entry name" value="FN3"/>
    <property type="match status" value="15"/>
</dbReference>
<evidence type="ECO:0000259" key="12">
    <source>
        <dbReference type="PROSITE" id="PS51091"/>
    </source>
</evidence>
<dbReference type="GO" id="GO:0008360">
    <property type="term" value="P:regulation of cell shape"/>
    <property type="evidence" value="ECO:0007669"/>
    <property type="project" value="UniProtKB-KW"/>
</dbReference>
<dbReference type="FunFam" id="2.60.40.10:FF:000099">
    <property type="entry name" value="Fibronectin 1"/>
    <property type="match status" value="3"/>
</dbReference>
<dbReference type="FunFam" id="2.10.70.10:FF:000018">
    <property type="entry name" value="Fibronectin 1"/>
    <property type="match status" value="3"/>
</dbReference>
<dbReference type="PRINTS" id="PR00013">
    <property type="entry name" value="FNTYPEII"/>
</dbReference>
<dbReference type="FunFam" id="2.10.70.10:FF:000006">
    <property type="entry name" value="Fibronectin 1"/>
    <property type="match status" value="2"/>
</dbReference>
<feature type="domain" description="Fibronectin type-I" evidence="12">
    <location>
        <begin position="220"/>
        <end position="264"/>
    </location>
</feature>
<feature type="domain" description="Fibronectin type-I" evidence="12">
    <location>
        <begin position="2163"/>
        <end position="2209"/>
    </location>
</feature>
<dbReference type="InterPro" id="IPR013806">
    <property type="entry name" value="Kringle-like"/>
</dbReference>
<dbReference type="InterPro" id="IPR000562">
    <property type="entry name" value="FN_type2_dom"/>
</dbReference>
<organism evidence="14 15">
    <name type="scientific">Fundulus heteroclitus</name>
    <name type="common">Killifish</name>
    <name type="synonym">Mummichog</name>
    <dbReference type="NCBI Taxonomy" id="8078"/>
    <lineage>
        <taxon>Eukaryota</taxon>
        <taxon>Metazoa</taxon>
        <taxon>Chordata</taxon>
        <taxon>Craniata</taxon>
        <taxon>Vertebrata</taxon>
        <taxon>Euteleostomi</taxon>
        <taxon>Actinopterygii</taxon>
        <taxon>Neopterygii</taxon>
        <taxon>Teleostei</taxon>
        <taxon>Neoteleostei</taxon>
        <taxon>Acanthomorphata</taxon>
        <taxon>Ovalentaria</taxon>
        <taxon>Atherinomorphae</taxon>
        <taxon>Cyprinodontiformes</taxon>
        <taxon>Fundulidae</taxon>
        <taxon>Fundulus</taxon>
    </lineage>
</organism>
<evidence type="ECO:0000256" key="6">
    <source>
        <dbReference type="ARBA" id="ARBA00022960"/>
    </source>
</evidence>
<dbReference type="GO" id="GO:0007160">
    <property type="term" value="P:cell-matrix adhesion"/>
    <property type="evidence" value="ECO:0007669"/>
    <property type="project" value="TreeGrafter"/>
</dbReference>
<feature type="domain" description="Fibronectin type-I" evidence="12">
    <location>
        <begin position="87"/>
        <end position="130"/>
    </location>
</feature>
<evidence type="ECO:0000256" key="7">
    <source>
        <dbReference type="ARBA" id="ARBA00023157"/>
    </source>
</evidence>
<feature type="disulfide bond" evidence="9">
    <location>
        <begin position="401"/>
        <end position="427"/>
    </location>
</feature>
<dbReference type="SMART" id="SM00059">
    <property type="entry name" value="FN2"/>
    <property type="match status" value="2"/>
</dbReference>
<dbReference type="PROSITE" id="PS51091">
    <property type="entry name" value="FN1_2"/>
    <property type="match status" value="10"/>
</dbReference>
<dbReference type="FunFam" id="2.10.70.10:FF:000004">
    <property type="entry name" value="Fibronectin 1"/>
    <property type="match status" value="1"/>
</dbReference>
<evidence type="ECO:0000256" key="5">
    <source>
        <dbReference type="ARBA" id="ARBA00022889"/>
    </source>
</evidence>
<feature type="domain" description="Fibronectin type-I" evidence="12">
    <location>
        <begin position="449"/>
        <end position="493"/>
    </location>
</feature>
<dbReference type="PROSITE" id="PS01253">
    <property type="entry name" value="FN1_1"/>
    <property type="match status" value="2"/>
</dbReference>
<name>A0A3Q2NVK9_FUNHE</name>
<evidence type="ECO:0000313" key="14">
    <source>
        <dbReference type="Ensembl" id="ENSFHEP00000003429.1"/>
    </source>
</evidence>
<feature type="domain" description="Fibronectin type-I" evidence="12">
    <location>
        <begin position="2119"/>
        <end position="2161"/>
    </location>
</feature>
<reference evidence="14" key="2">
    <citation type="submission" date="2025-09" db="UniProtKB">
        <authorList>
            <consortium name="Ensembl"/>
        </authorList>
    </citation>
    <scope>IDENTIFICATION</scope>
</reference>
<dbReference type="SUPFAM" id="SSF49265">
    <property type="entry name" value="Fibronectin type III"/>
    <property type="match status" value="9"/>
</dbReference>
<feature type="domain" description="Fibronectin type-II" evidence="13">
    <location>
        <begin position="336"/>
        <end position="384"/>
    </location>
</feature>